<dbReference type="Proteomes" id="UP001168642">
    <property type="component" value="Unassembled WGS sequence"/>
</dbReference>
<dbReference type="InterPro" id="IPR036388">
    <property type="entry name" value="WH-like_DNA-bd_sf"/>
</dbReference>
<dbReference type="Pfam" id="PF08281">
    <property type="entry name" value="Sigma70_r4_2"/>
    <property type="match status" value="1"/>
</dbReference>
<dbReference type="SUPFAM" id="SSF88946">
    <property type="entry name" value="Sigma2 domain of RNA polymerase sigma factors"/>
    <property type="match status" value="1"/>
</dbReference>
<dbReference type="InterPro" id="IPR014327">
    <property type="entry name" value="RNA_pol_sigma70_bacteroid"/>
</dbReference>
<evidence type="ECO:0000259" key="5">
    <source>
        <dbReference type="Pfam" id="PF04542"/>
    </source>
</evidence>
<keyword evidence="4" id="KW-0804">Transcription</keyword>
<dbReference type="InterPro" id="IPR013325">
    <property type="entry name" value="RNA_pol_sigma_r2"/>
</dbReference>
<dbReference type="PANTHER" id="PTHR43133">
    <property type="entry name" value="RNA POLYMERASE ECF-TYPE SIGMA FACTO"/>
    <property type="match status" value="1"/>
</dbReference>
<dbReference type="InterPro" id="IPR013249">
    <property type="entry name" value="RNA_pol_sigma70_r4_t2"/>
</dbReference>
<dbReference type="Gene3D" id="1.10.10.10">
    <property type="entry name" value="Winged helix-like DNA-binding domain superfamily/Winged helix DNA-binding domain"/>
    <property type="match status" value="1"/>
</dbReference>
<keyword evidence="3" id="KW-0731">Sigma factor</keyword>
<evidence type="ECO:0000256" key="3">
    <source>
        <dbReference type="ARBA" id="ARBA00023082"/>
    </source>
</evidence>
<evidence type="ECO:0000256" key="2">
    <source>
        <dbReference type="ARBA" id="ARBA00023015"/>
    </source>
</evidence>
<evidence type="ECO:0000313" key="8">
    <source>
        <dbReference type="Proteomes" id="UP001168642"/>
    </source>
</evidence>
<comment type="similarity">
    <text evidence="1">Belongs to the sigma-70 factor family. ECF subfamily.</text>
</comment>
<reference evidence="7" key="1">
    <citation type="submission" date="2023-07" db="EMBL/GenBank/DDBJ databases">
        <title>Wenyingzhuangia sp. chi5 genome sequencing and assembly.</title>
        <authorList>
            <person name="Park S."/>
        </authorList>
    </citation>
    <scope>NUCLEOTIDE SEQUENCE</scope>
    <source>
        <strain evidence="7">Chi5</strain>
    </source>
</reference>
<feature type="domain" description="RNA polymerase sigma-70 region 2" evidence="5">
    <location>
        <begin position="26"/>
        <end position="92"/>
    </location>
</feature>
<comment type="caution">
    <text evidence="7">The sequence shown here is derived from an EMBL/GenBank/DDBJ whole genome shotgun (WGS) entry which is preliminary data.</text>
</comment>
<feature type="domain" description="RNA polymerase sigma factor 70 region 4 type 2" evidence="6">
    <location>
        <begin position="129"/>
        <end position="181"/>
    </location>
</feature>
<keyword evidence="8" id="KW-1185">Reference proteome</keyword>
<gene>
    <name evidence="7" type="ORF">QVZ41_09895</name>
</gene>
<dbReference type="SUPFAM" id="SSF88659">
    <property type="entry name" value="Sigma3 and sigma4 domains of RNA polymerase sigma factors"/>
    <property type="match status" value="1"/>
</dbReference>
<dbReference type="NCBIfam" id="TIGR02985">
    <property type="entry name" value="Sig70_bacteroi1"/>
    <property type="match status" value="1"/>
</dbReference>
<proteinExistence type="inferred from homology"/>
<evidence type="ECO:0000256" key="1">
    <source>
        <dbReference type="ARBA" id="ARBA00010641"/>
    </source>
</evidence>
<dbReference type="InterPro" id="IPR039425">
    <property type="entry name" value="RNA_pol_sigma-70-like"/>
</dbReference>
<protein>
    <submittedName>
        <fullName evidence="7">RNA polymerase sigma-70 factor</fullName>
    </submittedName>
</protein>
<dbReference type="InterPro" id="IPR014284">
    <property type="entry name" value="RNA_pol_sigma-70_dom"/>
</dbReference>
<dbReference type="Gene3D" id="1.10.1740.10">
    <property type="match status" value="1"/>
</dbReference>
<evidence type="ECO:0000256" key="4">
    <source>
        <dbReference type="ARBA" id="ARBA00023163"/>
    </source>
</evidence>
<evidence type="ECO:0000259" key="6">
    <source>
        <dbReference type="Pfam" id="PF08281"/>
    </source>
</evidence>
<dbReference type="NCBIfam" id="TIGR02937">
    <property type="entry name" value="sigma70-ECF"/>
    <property type="match status" value="1"/>
</dbReference>
<name>A0ABT8VT90_9FLAO</name>
<dbReference type="EMBL" id="JAUMIT010000004">
    <property type="protein sequence ID" value="MDO3695155.1"/>
    <property type="molecule type" value="Genomic_DNA"/>
</dbReference>
<dbReference type="RefSeq" id="WP_302884414.1">
    <property type="nucleotide sequence ID" value="NZ_JAUMIT010000004.1"/>
</dbReference>
<dbReference type="PANTHER" id="PTHR43133:SF46">
    <property type="entry name" value="RNA POLYMERASE SIGMA-70 FACTOR ECF SUBFAMILY"/>
    <property type="match status" value="1"/>
</dbReference>
<organism evidence="7 8">
    <name type="scientific">Wenyingzhuangia gilva</name>
    <dbReference type="NCBI Taxonomy" id="3057677"/>
    <lineage>
        <taxon>Bacteria</taxon>
        <taxon>Pseudomonadati</taxon>
        <taxon>Bacteroidota</taxon>
        <taxon>Flavobacteriia</taxon>
        <taxon>Flavobacteriales</taxon>
        <taxon>Flavobacteriaceae</taxon>
        <taxon>Wenyingzhuangia</taxon>
    </lineage>
</organism>
<dbReference type="InterPro" id="IPR007627">
    <property type="entry name" value="RNA_pol_sigma70_r2"/>
</dbReference>
<accession>A0ABT8VT90</accession>
<keyword evidence="2" id="KW-0805">Transcription regulation</keyword>
<sequence length="200" mass="23539">MKKNTPNDIFHFENFVAGSEKAFEYFFRKYYNHVLGFSINILNDEKEAEHIAQEAFVNLWMNRGRIEKCIGIESFLYTYAKSKCLNCLRHQKVKKRYVDDSLNAKEQQLNHEVLKSMEFDAFDLVELKDLIQQAIDNLPRQTKIIFEKKRFQEKMNKQIAEELGVSVKTVEAHITKALKSLRLSLSSYLPIFLLAFLFNS</sequence>
<evidence type="ECO:0000313" key="7">
    <source>
        <dbReference type="EMBL" id="MDO3695155.1"/>
    </source>
</evidence>
<dbReference type="InterPro" id="IPR013324">
    <property type="entry name" value="RNA_pol_sigma_r3/r4-like"/>
</dbReference>
<dbReference type="Pfam" id="PF04542">
    <property type="entry name" value="Sigma70_r2"/>
    <property type="match status" value="1"/>
</dbReference>